<dbReference type="Gene3D" id="3.50.50.60">
    <property type="entry name" value="FAD/NAD(P)-binding domain"/>
    <property type="match status" value="2"/>
</dbReference>
<dbReference type="PANTHER" id="PTHR43876:SF7">
    <property type="entry name" value="UBIQUINONE BIOSYNTHESIS MONOOXYGENASE COQ6, MITOCHONDRIAL"/>
    <property type="match status" value="1"/>
</dbReference>
<protein>
    <submittedName>
        <fullName evidence="2">Ubiquinone biosynthesis protein UbiH</fullName>
    </submittedName>
</protein>
<dbReference type="EMBL" id="CP019239">
    <property type="protein sequence ID" value="APW44939.1"/>
    <property type="molecule type" value="Genomic_DNA"/>
</dbReference>
<accession>A0A1P8KG14</accession>
<dbReference type="PANTHER" id="PTHR43876">
    <property type="entry name" value="UBIQUINONE BIOSYNTHESIS MONOOXYGENASE COQ6, MITOCHONDRIAL"/>
    <property type="match status" value="1"/>
</dbReference>
<dbReference type="InterPro" id="IPR018168">
    <property type="entry name" value="Ubi_Hdrlase_CS"/>
</dbReference>
<dbReference type="Pfam" id="PF01494">
    <property type="entry name" value="FAD_binding_3"/>
    <property type="match status" value="1"/>
</dbReference>
<reference evidence="2 3" key="1">
    <citation type="submission" date="2017-01" db="EMBL/GenBank/DDBJ databases">
        <authorList>
            <person name="Mah S.A."/>
            <person name="Swanson W.J."/>
            <person name="Moy G.W."/>
            <person name="Vacquier V.D."/>
        </authorList>
    </citation>
    <scope>NUCLEOTIDE SEQUENCE [LARGE SCALE GENOMIC DNA]</scope>
    <source>
        <strain evidence="2 3">DSM 22694</strain>
    </source>
</reference>
<dbReference type="AlphaFoldDB" id="A0A1P8KG14"/>
<dbReference type="InterPro" id="IPR036188">
    <property type="entry name" value="FAD/NAD-bd_sf"/>
</dbReference>
<feature type="domain" description="FAD-binding" evidence="1">
    <location>
        <begin position="129"/>
        <end position="319"/>
    </location>
</feature>
<dbReference type="RefSeq" id="WP_051391976.1">
    <property type="nucleotide sequence ID" value="NZ_CP019239.1"/>
</dbReference>
<name>A0A1P8KG14_9BURK</name>
<dbReference type="PRINTS" id="PR00420">
    <property type="entry name" value="RNGMNOXGNASE"/>
</dbReference>
<keyword evidence="3" id="KW-1185">Reference proteome</keyword>
<organism evidence="2 3">
    <name type="scientific">Rhodoferax saidenbachensis</name>
    <dbReference type="NCBI Taxonomy" id="1484693"/>
    <lineage>
        <taxon>Bacteria</taxon>
        <taxon>Pseudomonadati</taxon>
        <taxon>Pseudomonadota</taxon>
        <taxon>Betaproteobacteria</taxon>
        <taxon>Burkholderiales</taxon>
        <taxon>Comamonadaceae</taxon>
        <taxon>Rhodoferax</taxon>
    </lineage>
</organism>
<dbReference type="Proteomes" id="UP000186110">
    <property type="component" value="Chromosome"/>
</dbReference>
<dbReference type="Gene3D" id="3.30.9.10">
    <property type="entry name" value="D-Amino Acid Oxidase, subunit A, domain 2"/>
    <property type="match status" value="1"/>
</dbReference>
<proteinExistence type="predicted"/>
<dbReference type="KEGG" id="rsb:RS694_16945"/>
<evidence type="ECO:0000259" key="1">
    <source>
        <dbReference type="Pfam" id="PF01494"/>
    </source>
</evidence>
<keyword evidence="2" id="KW-0830">Ubiquinone</keyword>
<gene>
    <name evidence="2" type="ORF">RS694_16945</name>
</gene>
<evidence type="ECO:0000313" key="3">
    <source>
        <dbReference type="Proteomes" id="UP000186110"/>
    </source>
</evidence>
<dbReference type="InterPro" id="IPR051205">
    <property type="entry name" value="UbiH/COQ6_monooxygenase"/>
</dbReference>
<evidence type="ECO:0000313" key="2">
    <source>
        <dbReference type="EMBL" id="APW44939.1"/>
    </source>
</evidence>
<dbReference type="STRING" id="1484693.RS694_16945"/>
<dbReference type="eggNOG" id="COG0654">
    <property type="taxonomic scope" value="Bacteria"/>
</dbReference>
<sequence length="386" mass="41813">MARPYDICIRGAGIVGRTLALHLASKRLRVALVSAPGNPAGHSDVRAYALNQSSKTLLEAVRCWPDAPHATAVVSMQVHGDEGGEVAFSATEQGVDALNWIVDVPVLEKLLTEAVRFQPLIEVVETPQTAALTVVCEGRASRTREEFGVDFDVTPYDQWAVAARVQCEQPHDQVARQWFSQGEVLAFLPLDGAAGNLCALVWSVSAERAPLLQAMSPDTFCETLQTASHGALGALTLASERHTWPLQQAQARRWSGTSAQGAWVLAGDAAHTVHPLAGQGLNLGLADVAELVRLLDGRAYWRSVGDTRLLRQYERARKADLALVGNTGDALQQLFAHAHPSLQTLRNWGMNQFERSGLIKHWVARRAMGTTANPPPSPNREESTAP</sequence>
<dbReference type="InterPro" id="IPR002938">
    <property type="entry name" value="FAD-bd"/>
</dbReference>
<dbReference type="GO" id="GO:0071949">
    <property type="term" value="F:FAD binding"/>
    <property type="evidence" value="ECO:0007669"/>
    <property type="project" value="InterPro"/>
</dbReference>
<dbReference type="PROSITE" id="PS01304">
    <property type="entry name" value="UBIH"/>
    <property type="match status" value="1"/>
</dbReference>
<dbReference type="SUPFAM" id="SSF51905">
    <property type="entry name" value="FAD/NAD(P)-binding domain"/>
    <property type="match status" value="1"/>
</dbReference>